<dbReference type="RefSeq" id="WP_066471880.1">
    <property type="nucleotide sequence ID" value="NZ_CBCRUZ010000019.1"/>
</dbReference>
<organism evidence="1 2">
    <name type="scientific">Skermania pinensis</name>
    <dbReference type="NCBI Taxonomy" id="39122"/>
    <lineage>
        <taxon>Bacteria</taxon>
        <taxon>Bacillati</taxon>
        <taxon>Actinomycetota</taxon>
        <taxon>Actinomycetes</taxon>
        <taxon>Mycobacteriales</taxon>
        <taxon>Gordoniaceae</taxon>
        <taxon>Skermania</taxon>
    </lineage>
</organism>
<keyword evidence="2" id="KW-1185">Reference proteome</keyword>
<evidence type="ECO:0008006" key="3">
    <source>
        <dbReference type="Google" id="ProtNLM"/>
    </source>
</evidence>
<protein>
    <recommendedName>
        <fullName evidence="3">Roadblock/LC7 domain-containing protein</fullName>
    </recommendedName>
</protein>
<reference evidence="1" key="1">
    <citation type="submission" date="2021-07" db="EMBL/GenBank/DDBJ databases">
        <title>Candidatus Kaistella beijingensis sp. nov. isolated from a municipal wastewater treatment plant is involved in sludge foaming.</title>
        <authorList>
            <person name="Song Y."/>
            <person name="Liu S.-J."/>
        </authorList>
    </citation>
    <scope>NUCLEOTIDE SEQUENCE</scope>
    <source>
        <strain evidence="1">DSM 43998</strain>
    </source>
</reference>
<gene>
    <name evidence="1" type="ORF">KV203_07610</name>
</gene>
<proteinExistence type="predicted"/>
<sequence>MTGYQETVSRALNIEGALGFAIVDAKSGMAMATGGDPGFDLNVAAAGNSSVVQAKLRTMDDLGLHESIEDILITLGKQFHLIRLTEFDPNVFLYLVLSRSRGNLAMARYQLNKLESSLRL</sequence>
<evidence type="ECO:0000313" key="2">
    <source>
        <dbReference type="Proteomes" id="UP000887023"/>
    </source>
</evidence>
<accession>A0ABX8SFM0</accession>
<dbReference type="EMBL" id="CP079105">
    <property type="protein sequence ID" value="QXQ15754.1"/>
    <property type="molecule type" value="Genomic_DNA"/>
</dbReference>
<dbReference type="Proteomes" id="UP000887023">
    <property type="component" value="Chromosome"/>
</dbReference>
<name>A0ABX8SFM0_9ACTN</name>
<evidence type="ECO:0000313" key="1">
    <source>
        <dbReference type="EMBL" id="QXQ15754.1"/>
    </source>
</evidence>